<keyword evidence="1" id="KW-0472">Membrane</keyword>
<accession>A0ABV9ESY6</accession>
<organism evidence="2 3">
    <name type="scientific">Sphaerisporangium corydalis</name>
    <dbReference type="NCBI Taxonomy" id="1441875"/>
    <lineage>
        <taxon>Bacteria</taxon>
        <taxon>Bacillati</taxon>
        <taxon>Actinomycetota</taxon>
        <taxon>Actinomycetes</taxon>
        <taxon>Streptosporangiales</taxon>
        <taxon>Streptosporangiaceae</taxon>
        <taxon>Sphaerisporangium</taxon>
    </lineage>
</organism>
<feature type="transmembrane region" description="Helical" evidence="1">
    <location>
        <begin position="74"/>
        <end position="93"/>
    </location>
</feature>
<feature type="transmembrane region" description="Helical" evidence="1">
    <location>
        <begin position="166"/>
        <end position="195"/>
    </location>
</feature>
<keyword evidence="1" id="KW-0812">Transmembrane</keyword>
<keyword evidence="3" id="KW-1185">Reference proteome</keyword>
<feature type="transmembrane region" description="Helical" evidence="1">
    <location>
        <begin position="245"/>
        <end position="265"/>
    </location>
</feature>
<feature type="transmembrane region" description="Helical" evidence="1">
    <location>
        <begin position="207"/>
        <end position="225"/>
    </location>
</feature>
<feature type="transmembrane region" description="Helical" evidence="1">
    <location>
        <begin position="137"/>
        <end position="154"/>
    </location>
</feature>
<dbReference type="Proteomes" id="UP001595891">
    <property type="component" value="Unassembled WGS sequence"/>
</dbReference>
<evidence type="ECO:0000256" key="1">
    <source>
        <dbReference type="SAM" id="Phobius"/>
    </source>
</evidence>
<protein>
    <recommendedName>
        <fullName evidence="4">DUF2029 domain-containing protein</fullName>
    </recommendedName>
</protein>
<gene>
    <name evidence="2" type="ORF">ACFO8L_41065</name>
</gene>
<feature type="non-terminal residue" evidence="2">
    <location>
        <position position="1"/>
    </location>
</feature>
<reference evidence="3" key="1">
    <citation type="journal article" date="2019" name="Int. J. Syst. Evol. Microbiol.">
        <title>The Global Catalogue of Microorganisms (GCM) 10K type strain sequencing project: providing services to taxonomists for standard genome sequencing and annotation.</title>
        <authorList>
            <consortium name="The Broad Institute Genomics Platform"/>
            <consortium name="The Broad Institute Genome Sequencing Center for Infectious Disease"/>
            <person name="Wu L."/>
            <person name="Ma J."/>
        </authorList>
    </citation>
    <scope>NUCLEOTIDE SEQUENCE [LARGE SCALE GENOMIC DNA]</scope>
    <source>
        <strain evidence="3">CCUG 49560</strain>
    </source>
</reference>
<comment type="caution">
    <text evidence="2">The sequence shown here is derived from an EMBL/GenBank/DDBJ whole genome shotgun (WGS) entry which is preliminary data.</text>
</comment>
<sequence length="567" mass="60106">VVGGVGGWAAGVAGRGEWIGDWSLHLATVRAAALSPLAPEDPLVGGYVPSPYFSPYTLLLAVITRLSGLAPETVLAAAGVVNVGLLLWGVRVLSRRLGDRTATAVLAVAFVLLLWGTRPFAWSGFAPVVSLSFTQSYPSTMALALMPLCLAAFLRFRDEGRRADLALLTVLPALMLLIHPFTAAETAFVAAAFVLARPSAWPASRSLALACACAGALALAALWPYADMSGLVWAGPDFSRIHSLLVAHAFTKYWLVLVGVPALWHGVRLRLPLGRELVAAFAGGAVLVIVAVLLGRYEFTRLIPAIALMSHLALARHLGERPARAPESLTRPDPGRLGRLPAFAKGRLGRLPGVAMGRSGRLSGVAMGRSSRLPGVVTGRFGRFPAVVVGRDGRFPEVVVGWFGRVLVGAVGRRSYGVVVAVACVIGLYGAVPGLARGLPAELSAGFAPARTIDRWPGVRVRHSGDFARPYVREGDVVMVSGIGVARRLAGWGVRAVAPPYPYPFVPDEAERRAAQSRMFAAETPPGERLLLADRYGVRCVLATRPLEVPGFVQVVTAGKRRLLCRP</sequence>
<evidence type="ECO:0008006" key="4">
    <source>
        <dbReference type="Google" id="ProtNLM"/>
    </source>
</evidence>
<dbReference type="EMBL" id="JBHSFN010000061">
    <property type="protein sequence ID" value="MFC4592533.1"/>
    <property type="molecule type" value="Genomic_DNA"/>
</dbReference>
<dbReference type="RefSeq" id="WP_380708870.1">
    <property type="nucleotide sequence ID" value="NZ_JBHSFN010000061.1"/>
</dbReference>
<name>A0ABV9ESY6_9ACTN</name>
<feature type="transmembrane region" description="Helical" evidence="1">
    <location>
        <begin position="277"/>
        <end position="295"/>
    </location>
</feature>
<evidence type="ECO:0000313" key="3">
    <source>
        <dbReference type="Proteomes" id="UP001595891"/>
    </source>
</evidence>
<feature type="transmembrane region" description="Helical" evidence="1">
    <location>
        <begin position="105"/>
        <end position="125"/>
    </location>
</feature>
<keyword evidence="1" id="KW-1133">Transmembrane helix</keyword>
<evidence type="ECO:0000313" key="2">
    <source>
        <dbReference type="EMBL" id="MFC4592533.1"/>
    </source>
</evidence>
<feature type="transmembrane region" description="Helical" evidence="1">
    <location>
        <begin position="415"/>
        <end position="436"/>
    </location>
</feature>
<proteinExistence type="predicted"/>